<gene>
    <name evidence="1" type="ORF">ACFOYY_11265</name>
</gene>
<sequence length="117" mass="12957">MRKARAPRRPAEIHAAGEQVFRFFPDGVVLDVLVKPAPGPEKGRAIATWLNRDSPLGGVHVARYDLRDGVVSFTTRSHFLDGAVEARGTWRGGRLVLDLREAGRTRTGVVFTRIWPA</sequence>
<name>A0ABV8EZ37_9ACTN</name>
<comment type="caution">
    <text evidence="1">The sequence shown here is derived from an EMBL/GenBank/DDBJ whole genome shotgun (WGS) entry which is preliminary data.</text>
</comment>
<evidence type="ECO:0000313" key="2">
    <source>
        <dbReference type="Proteomes" id="UP001595698"/>
    </source>
</evidence>
<reference evidence="2" key="1">
    <citation type="journal article" date="2019" name="Int. J. Syst. Evol. Microbiol.">
        <title>The Global Catalogue of Microorganisms (GCM) 10K type strain sequencing project: providing services to taxonomists for standard genome sequencing and annotation.</title>
        <authorList>
            <consortium name="The Broad Institute Genomics Platform"/>
            <consortium name="The Broad Institute Genome Sequencing Center for Infectious Disease"/>
            <person name="Wu L."/>
            <person name="Ma J."/>
        </authorList>
    </citation>
    <scope>NUCLEOTIDE SEQUENCE [LARGE SCALE GENOMIC DNA]</scope>
    <source>
        <strain evidence="2">TBRC 7912</strain>
    </source>
</reference>
<evidence type="ECO:0000313" key="1">
    <source>
        <dbReference type="EMBL" id="MFC3980705.1"/>
    </source>
</evidence>
<organism evidence="1 2">
    <name type="scientific">Streptosporangium jomthongense</name>
    <dbReference type="NCBI Taxonomy" id="1193683"/>
    <lineage>
        <taxon>Bacteria</taxon>
        <taxon>Bacillati</taxon>
        <taxon>Actinomycetota</taxon>
        <taxon>Actinomycetes</taxon>
        <taxon>Streptosporangiales</taxon>
        <taxon>Streptosporangiaceae</taxon>
        <taxon>Streptosporangium</taxon>
    </lineage>
</organism>
<keyword evidence="2" id="KW-1185">Reference proteome</keyword>
<protein>
    <recommendedName>
        <fullName evidence="3">Lipocalin-like domain-containing protein</fullName>
    </recommendedName>
</protein>
<proteinExistence type="predicted"/>
<evidence type="ECO:0008006" key="3">
    <source>
        <dbReference type="Google" id="ProtNLM"/>
    </source>
</evidence>
<dbReference type="Proteomes" id="UP001595698">
    <property type="component" value="Unassembled WGS sequence"/>
</dbReference>
<accession>A0ABV8EZ37</accession>
<dbReference type="EMBL" id="JBHSBC010000010">
    <property type="protein sequence ID" value="MFC3980705.1"/>
    <property type="molecule type" value="Genomic_DNA"/>
</dbReference>
<dbReference type="RefSeq" id="WP_362784079.1">
    <property type="nucleotide sequence ID" value="NZ_JBHSBC010000010.1"/>
</dbReference>